<dbReference type="SUPFAM" id="SSF52540">
    <property type="entry name" value="P-loop containing nucleoside triphosphate hydrolases"/>
    <property type="match status" value="2"/>
</dbReference>
<gene>
    <name evidence="5" type="ORF">E5344_11560</name>
</gene>
<dbReference type="InterPro" id="IPR017871">
    <property type="entry name" value="ABC_transporter-like_CS"/>
</dbReference>
<dbReference type="SMART" id="SM00382">
    <property type="entry name" value="AAA"/>
    <property type="match status" value="2"/>
</dbReference>
<feature type="domain" description="ABC transporter" evidence="4">
    <location>
        <begin position="5"/>
        <end position="223"/>
    </location>
</feature>
<reference evidence="5 6" key="1">
    <citation type="submission" date="2019-04" db="EMBL/GenBank/DDBJ databases">
        <title>Microbes associate with the intestines of laboratory mice.</title>
        <authorList>
            <person name="Navarre W."/>
            <person name="Wong E."/>
            <person name="Huang K."/>
            <person name="Tropini C."/>
            <person name="Ng K."/>
            <person name="Yu B."/>
        </authorList>
    </citation>
    <scope>NUCLEOTIDE SEQUENCE [LARGE SCALE GENOMIC DNA]</scope>
    <source>
        <strain evidence="5 6">NM46_B2-13</strain>
    </source>
</reference>
<dbReference type="PROSITE" id="PS50893">
    <property type="entry name" value="ABC_TRANSPORTER_2"/>
    <property type="match status" value="2"/>
</dbReference>
<dbReference type="GO" id="GO:0016887">
    <property type="term" value="F:ATP hydrolysis activity"/>
    <property type="evidence" value="ECO:0007669"/>
    <property type="project" value="InterPro"/>
</dbReference>
<dbReference type="Gene3D" id="1.10.287.380">
    <property type="entry name" value="Valyl-tRNA synthetase, C-terminal domain"/>
    <property type="match status" value="1"/>
</dbReference>
<evidence type="ECO:0000256" key="2">
    <source>
        <dbReference type="ARBA" id="ARBA00022840"/>
    </source>
</evidence>
<keyword evidence="3" id="KW-0175">Coiled coil</keyword>
<dbReference type="InterPro" id="IPR051309">
    <property type="entry name" value="ABCF_ATPase"/>
</dbReference>
<dbReference type="RefSeq" id="WP_112931139.1">
    <property type="nucleotide sequence ID" value="NZ_SRYO01000007.1"/>
</dbReference>
<dbReference type="GO" id="GO:0003677">
    <property type="term" value="F:DNA binding"/>
    <property type="evidence" value="ECO:0007669"/>
    <property type="project" value="InterPro"/>
</dbReference>
<keyword evidence="1" id="KW-0547">Nucleotide-binding</keyword>
<proteinExistence type="predicted"/>
<feature type="coiled-coil region" evidence="3">
    <location>
        <begin position="530"/>
        <end position="596"/>
    </location>
</feature>
<dbReference type="EMBL" id="SRYO01000007">
    <property type="protein sequence ID" value="TGY35633.1"/>
    <property type="molecule type" value="Genomic_DNA"/>
</dbReference>
<evidence type="ECO:0000259" key="4">
    <source>
        <dbReference type="PROSITE" id="PS50893"/>
    </source>
</evidence>
<dbReference type="InterPro" id="IPR003439">
    <property type="entry name" value="ABC_transporter-like_ATP-bd"/>
</dbReference>
<protein>
    <submittedName>
        <fullName evidence="5">ABC transporter ATP-binding protein</fullName>
    </submittedName>
</protein>
<evidence type="ECO:0000313" key="5">
    <source>
        <dbReference type="EMBL" id="TGY35633.1"/>
    </source>
</evidence>
<feature type="domain" description="ABC transporter" evidence="4">
    <location>
        <begin position="287"/>
        <end position="510"/>
    </location>
</feature>
<accession>A0A4S2D4X8</accession>
<dbReference type="PANTHER" id="PTHR42855:SF1">
    <property type="entry name" value="ABC TRANSPORTER DOMAIN-CONTAINING PROTEIN"/>
    <property type="match status" value="1"/>
</dbReference>
<dbReference type="Proteomes" id="UP000309893">
    <property type="component" value="Unassembled WGS sequence"/>
</dbReference>
<evidence type="ECO:0000256" key="1">
    <source>
        <dbReference type="ARBA" id="ARBA00022741"/>
    </source>
</evidence>
<evidence type="ECO:0000256" key="3">
    <source>
        <dbReference type="SAM" id="Coils"/>
    </source>
</evidence>
<comment type="caution">
    <text evidence="5">The sequence shown here is derived from an EMBL/GenBank/DDBJ whole genome shotgun (WGS) entry which is preliminary data.</text>
</comment>
<dbReference type="OrthoDB" id="3239744at2"/>
<dbReference type="AlphaFoldDB" id="A0A4S2D4X8"/>
<dbReference type="Pfam" id="PF16326">
    <property type="entry name" value="ABC_tran_CTD"/>
    <property type="match status" value="1"/>
</dbReference>
<dbReference type="InterPro" id="IPR003593">
    <property type="entry name" value="AAA+_ATPase"/>
</dbReference>
<dbReference type="InterPro" id="IPR037118">
    <property type="entry name" value="Val-tRNA_synth_C_sf"/>
</dbReference>
<sequence>MAHLLGAEGLHLEFPTKVVFDRVSLGVDEGDRIGIVGRNGDGKSSLMAMLAGRLAPDAGRVTVRGGVRVGVLDQGDTLDDTLTIAQSVVGDRAEHDWAGDAGVRDVIAGLVGDLDWDGPVAGLSGGQRRRVALAHLLVGDWDVLALDEPTNHLDVEAVAWLAAHLKRRWSASQGALLVVTHDRWFLDEVCTKTWEVHDRIVEPFEGGYAAYVLQRVERDRQSAVIEQRRQNLARKELAWLRRGAPARTSKPRFRIEAANELIADVPEIRDKVQLQSLAVSRLGKDVVDLLDAGVTYGDRQVLQDVEWRIAPGERTGILGVNGAGKSTLLGLIAGTVEPTHGRVKRGKTVKVATLTQRMDELDQYLDDPVRVVISGLRTSYTIGTGSKAAELTPGQLLERMGFSSAQLSTPVKDLSGGQQRRLQLLLILLDQPNVLILDEPTNDLDTDMLAAIEDLLDSWAGTLLVVSHDRYFLERVTDQQYAVMSGRLRHLPGGIDEYLRLRAAQRDQPAAPVAATSEGDSGPALAGADLRAAQKELAAAERRIQKLTAQVDAARTALADHDQSDYAGLGEKMRAIGELEAEIAALEERWFELSELIG</sequence>
<dbReference type="CDD" id="cd03221">
    <property type="entry name" value="ABCF_EF-3"/>
    <property type="match status" value="2"/>
</dbReference>
<dbReference type="Pfam" id="PF00005">
    <property type="entry name" value="ABC_tran"/>
    <property type="match status" value="2"/>
</dbReference>
<dbReference type="InterPro" id="IPR027417">
    <property type="entry name" value="P-loop_NTPase"/>
</dbReference>
<name>A0A4S2D4X8_9MICO</name>
<keyword evidence="2 5" id="KW-0067">ATP-binding</keyword>
<dbReference type="InterPro" id="IPR032524">
    <property type="entry name" value="ABC_tran_C"/>
</dbReference>
<organism evidence="5 6">
    <name type="scientific">Microbacterium laevaniformans</name>
    <dbReference type="NCBI Taxonomy" id="36807"/>
    <lineage>
        <taxon>Bacteria</taxon>
        <taxon>Bacillati</taxon>
        <taxon>Actinomycetota</taxon>
        <taxon>Actinomycetes</taxon>
        <taxon>Micrococcales</taxon>
        <taxon>Microbacteriaceae</taxon>
        <taxon>Microbacterium</taxon>
    </lineage>
</organism>
<evidence type="ECO:0000313" key="6">
    <source>
        <dbReference type="Proteomes" id="UP000309893"/>
    </source>
</evidence>
<dbReference type="Gene3D" id="3.40.50.300">
    <property type="entry name" value="P-loop containing nucleotide triphosphate hydrolases"/>
    <property type="match status" value="2"/>
</dbReference>
<dbReference type="PROSITE" id="PS00211">
    <property type="entry name" value="ABC_TRANSPORTER_1"/>
    <property type="match status" value="1"/>
</dbReference>
<dbReference type="PANTHER" id="PTHR42855">
    <property type="entry name" value="ABC TRANSPORTER ATP-BINDING SUBUNIT"/>
    <property type="match status" value="1"/>
</dbReference>
<dbReference type="GO" id="GO:0005524">
    <property type="term" value="F:ATP binding"/>
    <property type="evidence" value="ECO:0007669"/>
    <property type="project" value="UniProtKB-KW"/>
</dbReference>